<protein>
    <submittedName>
        <fullName evidence="2">Uncharacterized protein</fullName>
    </submittedName>
</protein>
<evidence type="ECO:0000313" key="3">
    <source>
        <dbReference type="Proteomes" id="UP000000311"/>
    </source>
</evidence>
<feature type="compositionally biased region" description="Basic and acidic residues" evidence="1">
    <location>
        <begin position="448"/>
        <end position="458"/>
    </location>
</feature>
<sequence>MATIIATMFVEREESLAALFAGILAIYAMFDDFRRYERKKERFTASTMKLLSRDVRNYDNRGTIEVTGLHYVHISIAIRLNLTRVWPRYQAFSYRLNMKQSRAKTERSLKDLYGVIHHHPLGVGSYKYGQNFSCCCLVGIATLWHSLDYEGNEGFCPVQPYERITFPTIMCLSKYRRYLTFIFGGKYSFHSLGDEAERTKKKESGEQYRSLDDQITRDIIPDRFVPHAVSITRESKGHEIFRPAKHIFIDEERREKKRAMRGNGRGTNTKKKKEKARGNKVKERRERDEETVAGYKRTAVASNPFAAEAQLIAVPACVTSVVAKHAGYANVMRLIELPTHLQNKGGDVKAHMLGVLFLLFPHPGTRKKRRGYGWRLVLYPKEKTQRGLLIAAQSVRKYTVVLFLKRILVPVCEAKTGHFAVLRIVKASITYEYMNIQRNDYYYMPSSDPKDNTDESRSSIDNCRITR</sequence>
<proteinExistence type="predicted"/>
<accession>E1ZZ78</accession>
<name>E1ZZ78_CAMFO</name>
<organism evidence="3">
    <name type="scientific">Camponotus floridanus</name>
    <name type="common">Florida carpenter ant</name>
    <dbReference type="NCBI Taxonomy" id="104421"/>
    <lineage>
        <taxon>Eukaryota</taxon>
        <taxon>Metazoa</taxon>
        <taxon>Ecdysozoa</taxon>
        <taxon>Arthropoda</taxon>
        <taxon>Hexapoda</taxon>
        <taxon>Insecta</taxon>
        <taxon>Pterygota</taxon>
        <taxon>Neoptera</taxon>
        <taxon>Endopterygota</taxon>
        <taxon>Hymenoptera</taxon>
        <taxon>Apocrita</taxon>
        <taxon>Aculeata</taxon>
        <taxon>Formicoidea</taxon>
        <taxon>Formicidae</taxon>
        <taxon>Formicinae</taxon>
        <taxon>Camponotus</taxon>
    </lineage>
</organism>
<feature type="compositionally biased region" description="Basic and acidic residues" evidence="1">
    <location>
        <begin position="276"/>
        <end position="290"/>
    </location>
</feature>
<dbReference type="Proteomes" id="UP000000311">
    <property type="component" value="Unassembled WGS sequence"/>
</dbReference>
<dbReference type="AlphaFoldDB" id="E1ZZ78"/>
<dbReference type="EMBL" id="GL435311">
    <property type="protein sequence ID" value="EFN73493.1"/>
    <property type="molecule type" value="Genomic_DNA"/>
</dbReference>
<dbReference type="InParanoid" id="E1ZZ78"/>
<keyword evidence="3" id="KW-1185">Reference proteome</keyword>
<reference evidence="2 3" key="1">
    <citation type="journal article" date="2010" name="Science">
        <title>Genomic comparison of the ants Camponotus floridanus and Harpegnathos saltator.</title>
        <authorList>
            <person name="Bonasio R."/>
            <person name="Zhang G."/>
            <person name="Ye C."/>
            <person name="Mutti N.S."/>
            <person name="Fang X."/>
            <person name="Qin N."/>
            <person name="Donahue G."/>
            <person name="Yang P."/>
            <person name="Li Q."/>
            <person name="Li C."/>
            <person name="Zhang P."/>
            <person name="Huang Z."/>
            <person name="Berger S.L."/>
            <person name="Reinberg D."/>
            <person name="Wang J."/>
            <person name="Liebig J."/>
        </authorList>
    </citation>
    <scope>NUCLEOTIDE SEQUENCE [LARGE SCALE GENOMIC DNA]</scope>
    <source>
        <strain evidence="3">C129</strain>
    </source>
</reference>
<feature type="region of interest" description="Disordered" evidence="1">
    <location>
        <begin position="254"/>
        <end position="290"/>
    </location>
</feature>
<evidence type="ECO:0000256" key="1">
    <source>
        <dbReference type="SAM" id="MobiDB-lite"/>
    </source>
</evidence>
<feature type="region of interest" description="Disordered" evidence="1">
    <location>
        <begin position="445"/>
        <end position="467"/>
    </location>
</feature>
<gene>
    <name evidence="2" type="ORF">EAG_09510</name>
</gene>
<evidence type="ECO:0000313" key="2">
    <source>
        <dbReference type="EMBL" id="EFN73493.1"/>
    </source>
</evidence>